<dbReference type="Gene3D" id="3.40.710.10">
    <property type="entry name" value="DD-peptidase/beta-lactamase superfamily"/>
    <property type="match status" value="1"/>
</dbReference>
<accession>A0A852TW39</accession>
<comment type="catalytic activity">
    <reaction evidence="7">
        <text>a beta-lactam + H2O = a substituted beta-amino acid</text>
        <dbReference type="Rhea" id="RHEA:20401"/>
        <dbReference type="ChEBI" id="CHEBI:15377"/>
        <dbReference type="ChEBI" id="CHEBI:35627"/>
        <dbReference type="ChEBI" id="CHEBI:140347"/>
        <dbReference type="EC" id="3.5.2.6"/>
    </reaction>
</comment>
<name>A0A852TW39_9ACTN</name>
<dbReference type="EC" id="3.5.2.6" evidence="2 7"/>
<evidence type="ECO:0000256" key="5">
    <source>
        <dbReference type="ARBA" id="ARBA00022801"/>
    </source>
</evidence>
<evidence type="ECO:0000256" key="6">
    <source>
        <dbReference type="ARBA" id="ARBA00023251"/>
    </source>
</evidence>
<comment type="similarity">
    <text evidence="1 7">Belongs to the class-A beta-lactamase family.</text>
</comment>
<dbReference type="InterPro" id="IPR012338">
    <property type="entry name" value="Beta-lactam/transpept-like"/>
</dbReference>
<comment type="caution">
    <text evidence="10">The sequence shown here is derived from an EMBL/GenBank/DDBJ whole genome shotgun (WGS) entry which is preliminary data.</text>
</comment>
<dbReference type="EMBL" id="JACCCC010000001">
    <property type="protein sequence ID" value="NYE47527.1"/>
    <property type="molecule type" value="Genomic_DNA"/>
</dbReference>
<evidence type="ECO:0000256" key="1">
    <source>
        <dbReference type="ARBA" id="ARBA00009009"/>
    </source>
</evidence>
<dbReference type="Pfam" id="PF13354">
    <property type="entry name" value="Beta-lactamase2"/>
    <property type="match status" value="1"/>
</dbReference>
<evidence type="ECO:0000313" key="11">
    <source>
        <dbReference type="Proteomes" id="UP000589036"/>
    </source>
</evidence>
<feature type="signal peptide" evidence="8">
    <location>
        <begin position="1"/>
        <end position="28"/>
    </location>
</feature>
<evidence type="ECO:0000256" key="4">
    <source>
        <dbReference type="ARBA" id="ARBA00022729"/>
    </source>
</evidence>
<dbReference type="AlphaFoldDB" id="A0A852TW39"/>
<keyword evidence="5 7" id="KW-0378">Hydrolase</keyword>
<dbReference type="InterPro" id="IPR023650">
    <property type="entry name" value="Beta-lactam_class-A_AS"/>
</dbReference>
<evidence type="ECO:0000313" key="10">
    <source>
        <dbReference type="EMBL" id="NYE47527.1"/>
    </source>
</evidence>
<dbReference type="PANTHER" id="PTHR35333:SF3">
    <property type="entry name" value="BETA-LACTAMASE-TYPE TRANSPEPTIDASE FOLD CONTAINING PROTEIN"/>
    <property type="match status" value="1"/>
</dbReference>
<dbReference type="InterPro" id="IPR000871">
    <property type="entry name" value="Beta-lactam_class-A"/>
</dbReference>
<dbReference type="InterPro" id="IPR045155">
    <property type="entry name" value="Beta-lactam_cat"/>
</dbReference>
<dbReference type="NCBIfam" id="NF012167">
    <property type="entry name" value="classA_firm"/>
    <property type="match status" value="1"/>
</dbReference>
<dbReference type="InterPro" id="IPR006311">
    <property type="entry name" value="TAT_signal"/>
</dbReference>
<evidence type="ECO:0000259" key="9">
    <source>
        <dbReference type="Pfam" id="PF13354"/>
    </source>
</evidence>
<dbReference type="GO" id="GO:0030655">
    <property type="term" value="P:beta-lactam antibiotic catabolic process"/>
    <property type="evidence" value="ECO:0007669"/>
    <property type="project" value="InterPro"/>
</dbReference>
<protein>
    <recommendedName>
        <fullName evidence="3 7">Beta-lactamase</fullName>
        <ecNumber evidence="2 7">3.5.2.6</ecNumber>
    </recommendedName>
</protein>
<dbReference type="GO" id="GO:0008800">
    <property type="term" value="F:beta-lactamase activity"/>
    <property type="evidence" value="ECO:0007669"/>
    <property type="project" value="UniProtKB-UniRule"/>
</dbReference>
<dbReference type="GO" id="GO:0046677">
    <property type="term" value="P:response to antibiotic"/>
    <property type="evidence" value="ECO:0007669"/>
    <property type="project" value="UniProtKB-UniRule"/>
</dbReference>
<dbReference type="Proteomes" id="UP000589036">
    <property type="component" value="Unassembled WGS sequence"/>
</dbReference>
<feature type="chain" id="PRO_5039324667" description="Beta-lactamase" evidence="8">
    <location>
        <begin position="29"/>
        <end position="305"/>
    </location>
</feature>
<dbReference type="PRINTS" id="PR00118">
    <property type="entry name" value="BLACTAMASEA"/>
</dbReference>
<keyword evidence="4 8" id="KW-0732">Signal</keyword>
<dbReference type="PANTHER" id="PTHR35333">
    <property type="entry name" value="BETA-LACTAMASE"/>
    <property type="match status" value="1"/>
</dbReference>
<keyword evidence="6 7" id="KW-0046">Antibiotic resistance</keyword>
<dbReference type="SUPFAM" id="SSF56601">
    <property type="entry name" value="beta-lactamase/transpeptidase-like"/>
    <property type="match status" value="1"/>
</dbReference>
<dbReference type="RefSeq" id="WP_179643454.1">
    <property type="nucleotide sequence ID" value="NZ_BAAAYY010000015.1"/>
</dbReference>
<evidence type="ECO:0000256" key="3">
    <source>
        <dbReference type="ARBA" id="ARBA00018879"/>
    </source>
</evidence>
<reference evidence="10 11" key="1">
    <citation type="submission" date="2020-07" db="EMBL/GenBank/DDBJ databases">
        <title>Sequencing the genomes of 1000 actinobacteria strains.</title>
        <authorList>
            <person name="Klenk H.-P."/>
        </authorList>
    </citation>
    <scope>NUCLEOTIDE SEQUENCE [LARGE SCALE GENOMIC DNA]</scope>
    <source>
        <strain evidence="10 11">CXB654</strain>
    </source>
</reference>
<dbReference type="PROSITE" id="PS00146">
    <property type="entry name" value="BETA_LACTAMASE_A"/>
    <property type="match status" value="1"/>
</dbReference>
<feature type="domain" description="Beta-lactamase class A catalytic" evidence="9">
    <location>
        <begin position="64"/>
        <end position="278"/>
    </location>
</feature>
<evidence type="ECO:0000256" key="7">
    <source>
        <dbReference type="RuleBase" id="RU361140"/>
    </source>
</evidence>
<dbReference type="PROSITE" id="PS51318">
    <property type="entry name" value="TAT"/>
    <property type="match status" value="1"/>
</dbReference>
<proteinExistence type="inferred from homology"/>
<dbReference type="NCBIfam" id="NF033103">
    <property type="entry name" value="bla_class_A"/>
    <property type="match status" value="1"/>
</dbReference>
<evidence type="ECO:0000256" key="8">
    <source>
        <dbReference type="SAM" id="SignalP"/>
    </source>
</evidence>
<evidence type="ECO:0000256" key="2">
    <source>
        <dbReference type="ARBA" id="ARBA00012865"/>
    </source>
</evidence>
<organism evidence="10 11">
    <name type="scientific">Spinactinospora alkalitolerans</name>
    <dbReference type="NCBI Taxonomy" id="687207"/>
    <lineage>
        <taxon>Bacteria</taxon>
        <taxon>Bacillati</taxon>
        <taxon>Actinomycetota</taxon>
        <taxon>Actinomycetes</taxon>
        <taxon>Streptosporangiales</taxon>
        <taxon>Nocardiopsidaceae</taxon>
        <taxon>Spinactinospora</taxon>
    </lineage>
</organism>
<keyword evidence="11" id="KW-1185">Reference proteome</keyword>
<sequence length="305" mass="32596">MPIQLTRRAGFASAAALALVPLAGCASGGDPSASASATATPTDTPAAYEQEFERLETDFDARLGVYALDTGTDETVAYRAEERFAYASTHKAFSVGALLRQNSIDELEEVVTYTEEDLTGYSPITEQHVDTGMTLREISDAAVRYSDNTAANLLFEELGGPSGLDAALEEIGDDVTHVDRIEPELSEWKPGDIRDTSTPQAMATSLQAYTLGDALPEEKSAILVDLLKRNITGDELIRAGVPDGWEVGDKTGNANYGTRNDIAVVWPPDDDPIVLAIMSSRDAEDAEHDNALIAESAEVVIEALA</sequence>
<gene>
    <name evidence="10" type="ORF">HDA32_002647</name>
</gene>
<dbReference type="InterPro" id="IPR058139">
    <property type="entry name" value="BlaC_bacilli"/>
</dbReference>